<evidence type="ECO:0000313" key="1">
    <source>
        <dbReference type="EMBL" id="KAI9278326.1"/>
    </source>
</evidence>
<keyword evidence="2" id="KW-1185">Reference proteome</keyword>
<reference evidence="1" key="1">
    <citation type="journal article" date="2022" name="IScience">
        <title>Evolution of zygomycete secretomes and the origins of terrestrial fungal ecologies.</title>
        <authorList>
            <person name="Chang Y."/>
            <person name="Wang Y."/>
            <person name="Mondo S."/>
            <person name="Ahrendt S."/>
            <person name="Andreopoulos W."/>
            <person name="Barry K."/>
            <person name="Beard J."/>
            <person name="Benny G.L."/>
            <person name="Blankenship S."/>
            <person name="Bonito G."/>
            <person name="Cuomo C."/>
            <person name="Desiro A."/>
            <person name="Gervers K.A."/>
            <person name="Hundley H."/>
            <person name="Kuo A."/>
            <person name="LaButti K."/>
            <person name="Lang B.F."/>
            <person name="Lipzen A."/>
            <person name="O'Donnell K."/>
            <person name="Pangilinan J."/>
            <person name="Reynolds N."/>
            <person name="Sandor L."/>
            <person name="Smith M.E."/>
            <person name="Tsang A."/>
            <person name="Grigoriev I.V."/>
            <person name="Stajich J.E."/>
            <person name="Spatafora J.W."/>
        </authorList>
    </citation>
    <scope>NUCLEOTIDE SEQUENCE</scope>
    <source>
        <strain evidence="1">RSA 2281</strain>
    </source>
</reference>
<comment type="caution">
    <text evidence="1">The sequence shown here is derived from an EMBL/GenBank/DDBJ whole genome shotgun (WGS) entry which is preliminary data.</text>
</comment>
<reference evidence="1" key="2">
    <citation type="submission" date="2023-02" db="EMBL/GenBank/DDBJ databases">
        <authorList>
            <consortium name="DOE Joint Genome Institute"/>
            <person name="Mondo S.J."/>
            <person name="Chang Y."/>
            <person name="Wang Y."/>
            <person name="Ahrendt S."/>
            <person name="Andreopoulos W."/>
            <person name="Barry K."/>
            <person name="Beard J."/>
            <person name="Benny G.L."/>
            <person name="Blankenship S."/>
            <person name="Bonito G."/>
            <person name="Cuomo C."/>
            <person name="Desiro A."/>
            <person name="Gervers K.A."/>
            <person name="Hundley H."/>
            <person name="Kuo A."/>
            <person name="LaButti K."/>
            <person name="Lang B.F."/>
            <person name="Lipzen A."/>
            <person name="O'Donnell K."/>
            <person name="Pangilinan J."/>
            <person name="Reynolds N."/>
            <person name="Sandor L."/>
            <person name="Smith M.W."/>
            <person name="Tsang A."/>
            <person name="Grigoriev I.V."/>
            <person name="Stajich J.E."/>
            <person name="Spatafora J.W."/>
        </authorList>
    </citation>
    <scope>NUCLEOTIDE SEQUENCE</scope>
    <source>
        <strain evidence="1">RSA 2281</strain>
    </source>
</reference>
<organism evidence="1 2">
    <name type="scientific">Phascolomyces articulosus</name>
    <dbReference type="NCBI Taxonomy" id="60185"/>
    <lineage>
        <taxon>Eukaryota</taxon>
        <taxon>Fungi</taxon>
        <taxon>Fungi incertae sedis</taxon>
        <taxon>Mucoromycota</taxon>
        <taxon>Mucoromycotina</taxon>
        <taxon>Mucoromycetes</taxon>
        <taxon>Mucorales</taxon>
        <taxon>Lichtheimiaceae</taxon>
        <taxon>Phascolomyces</taxon>
    </lineage>
</organism>
<dbReference type="AlphaFoldDB" id="A0AAD5PJM5"/>
<sequence>METIAVVSKKEHEAGISHGSDLRKPITSVPYSYVLYKNIYPLTLPSREWNKLIIGMKICNLLVTSCTKINLDDKVSVGSHGHFTTSHIWDPHTTIFIIFEHHREQNNFIEFFFISFGKPLFLKNAMLR</sequence>
<gene>
    <name evidence="1" type="ORF">BDA99DRAFT_531088</name>
</gene>
<dbReference type="EMBL" id="JAIXMP010000001">
    <property type="protein sequence ID" value="KAI9278326.1"/>
    <property type="molecule type" value="Genomic_DNA"/>
</dbReference>
<name>A0AAD5PJM5_9FUNG</name>
<protein>
    <submittedName>
        <fullName evidence="1">Uncharacterized protein</fullName>
    </submittedName>
</protein>
<accession>A0AAD5PJM5</accession>
<proteinExistence type="predicted"/>
<evidence type="ECO:0000313" key="2">
    <source>
        <dbReference type="Proteomes" id="UP001209540"/>
    </source>
</evidence>
<dbReference type="Proteomes" id="UP001209540">
    <property type="component" value="Unassembled WGS sequence"/>
</dbReference>